<evidence type="ECO:0000256" key="1">
    <source>
        <dbReference type="SAM" id="Coils"/>
    </source>
</evidence>
<organism evidence="2 3">
    <name type="scientific">Aphis glycines</name>
    <name type="common">Soybean aphid</name>
    <dbReference type="NCBI Taxonomy" id="307491"/>
    <lineage>
        <taxon>Eukaryota</taxon>
        <taxon>Metazoa</taxon>
        <taxon>Ecdysozoa</taxon>
        <taxon>Arthropoda</taxon>
        <taxon>Hexapoda</taxon>
        <taxon>Insecta</taxon>
        <taxon>Pterygota</taxon>
        <taxon>Neoptera</taxon>
        <taxon>Paraneoptera</taxon>
        <taxon>Hemiptera</taxon>
        <taxon>Sternorrhyncha</taxon>
        <taxon>Aphidomorpha</taxon>
        <taxon>Aphidoidea</taxon>
        <taxon>Aphididae</taxon>
        <taxon>Aphidini</taxon>
        <taxon>Aphis</taxon>
        <taxon>Aphis</taxon>
    </lineage>
</organism>
<evidence type="ECO:0000313" key="3">
    <source>
        <dbReference type="Proteomes" id="UP000475862"/>
    </source>
</evidence>
<comment type="caution">
    <text evidence="2">The sequence shown here is derived from an EMBL/GenBank/DDBJ whole genome shotgun (WGS) entry which is preliminary data.</text>
</comment>
<keyword evidence="1" id="KW-0175">Coiled coil</keyword>
<keyword evidence="3" id="KW-1185">Reference proteome</keyword>
<dbReference type="AlphaFoldDB" id="A0A6G0U5E8"/>
<name>A0A6G0U5E8_APHGL</name>
<dbReference type="Proteomes" id="UP000475862">
    <property type="component" value="Unassembled WGS sequence"/>
</dbReference>
<sequence length="481" mass="55595">MCSQDNTQELQELKNIISGQKQKICKLNRKLDDFEALISERNELKKICQQFEQNKEDSYNAHKKSFNELSETCNVQSEKIKKIMDTVYQWELKYEKLENTNNCLNNQLKILKCNVKNLESQLAETEIVLKSVQNELCLTKSELEEKDRIVCKLKTNLKCNEQELCKVRKDLEECKTAYNKLNETNGILNMELKSTNKSLCDTKLCATRMEGMFTQEREHLSNEIKISCKKINDLEIRYDEAMCKLNDERCKSKKFASKLIEVNKVTAKNHLEMKNRVQKLQEEICAKNKDLGCWKKKVIELQQENECKCTEISALKNKLNERECQLKKMGELSEKIEEIKTNVEVCCCPKTCETDSKEKCETNPCPPKNKCQITLCCPKKKSEADSCCPKEKSENDSCCPKKKCKITICCPKKKSETDSCCPKKKCTTDMKSTCNLSKNTKAISQKHNTKSSGSDDDMYSTELHQLKCDLEELQQSIGYIL</sequence>
<reference evidence="2 3" key="1">
    <citation type="submission" date="2019-08" db="EMBL/GenBank/DDBJ databases">
        <title>The genome of the soybean aphid Biotype 1, its phylome, world population structure and adaptation to the North American continent.</title>
        <authorList>
            <person name="Giordano R."/>
            <person name="Donthu R.K."/>
            <person name="Hernandez A.G."/>
            <person name="Wright C.L."/>
            <person name="Zimin A.V."/>
        </authorList>
    </citation>
    <scope>NUCLEOTIDE SEQUENCE [LARGE SCALE GENOMIC DNA]</scope>
    <source>
        <tissue evidence="2">Whole aphids</tissue>
    </source>
</reference>
<protein>
    <submittedName>
        <fullName evidence="2">Uncharacterized protein</fullName>
    </submittedName>
</protein>
<evidence type="ECO:0000313" key="2">
    <source>
        <dbReference type="EMBL" id="KAE9544000.1"/>
    </source>
</evidence>
<dbReference type="EMBL" id="VYZN01000003">
    <property type="protein sequence ID" value="KAE9544000.1"/>
    <property type="molecule type" value="Genomic_DNA"/>
</dbReference>
<gene>
    <name evidence="2" type="ORF">AGLY_001689</name>
</gene>
<feature type="coiled-coil region" evidence="1">
    <location>
        <begin position="87"/>
        <end position="135"/>
    </location>
</feature>
<accession>A0A6G0U5E8</accession>
<proteinExistence type="predicted"/>
<feature type="coiled-coil region" evidence="1">
    <location>
        <begin position="231"/>
        <end position="283"/>
    </location>
</feature>
<dbReference type="OrthoDB" id="6599031at2759"/>